<reference evidence="2" key="1">
    <citation type="submission" date="2020-09" db="EMBL/GenBank/DDBJ databases">
        <title>Pelagicoccus enzymogenes sp. nov. with an EPS production, isolated from marine sediment.</title>
        <authorList>
            <person name="Feng X."/>
        </authorList>
    </citation>
    <scope>NUCLEOTIDE SEQUENCE</scope>
    <source>
        <strain evidence="2">NFK12</strain>
    </source>
</reference>
<dbReference type="GO" id="GO:0016787">
    <property type="term" value="F:hydrolase activity"/>
    <property type="evidence" value="ECO:0007669"/>
    <property type="project" value="InterPro"/>
</dbReference>
<dbReference type="AlphaFoldDB" id="A0A927FD91"/>
<dbReference type="InterPro" id="IPR029052">
    <property type="entry name" value="Metallo-depent_PP-like"/>
</dbReference>
<keyword evidence="3" id="KW-1185">Reference proteome</keyword>
<name>A0A927FD91_9BACT</name>
<dbReference type="InterPro" id="IPR004843">
    <property type="entry name" value="Calcineurin-like_PHP"/>
</dbReference>
<accession>A0A927FD91</accession>
<gene>
    <name evidence="2" type="ORF">IEN85_22215</name>
</gene>
<protein>
    <submittedName>
        <fullName evidence="2">Metallophosphoesterase</fullName>
    </submittedName>
</protein>
<sequence length="250" mass="27994">MNDSSQHCLVLPDIHQNIDWAEAVLQKEAPAADRIVVLGDYFDTKVEAAADVAQTCLYLSQLEKRYDAPFTFLVGNHDLPYLYDLHHQRRPDASDWNPYFNGAYKPYLSESIQGHLAPQFLRKLEPFAFAQGWILSHAGLHPRHLASPDSAGLQALYDALKPQVLRLPSDKPQALAAVGAARGGTDAHGGIVWQDWFKEFEDALPWPQIVGHTLIPEPNQKGRSWDLDTKNGSYGILRGGELEIRSHPKE</sequence>
<organism evidence="2 3">
    <name type="scientific">Pelagicoccus enzymogenes</name>
    <dbReference type="NCBI Taxonomy" id="2773457"/>
    <lineage>
        <taxon>Bacteria</taxon>
        <taxon>Pseudomonadati</taxon>
        <taxon>Verrucomicrobiota</taxon>
        <taxon>Opitutia</taxon>
        <taxon>Puniceicoccales</taxon>
        <taxon>Pelagicoccaceae</taxon>
        <taxon>Pelagicoccus</taxon>
    </lineage>
</organism>
<dbReference type="CDD" id="cd00838">
    <property type="entry name" value="MPP_superfamily"/>
    <property type="match status" value="1"/>
</dbReference>
<proteinExistence type="predicted"/>
<evidence type="ECO:0000313" key="2">
    <source>
        <dbReference type="EMBL" id="MBD5782230.1"/>
    </source>
</evidence>
<dbReference type="EMBL" id="JACYFG010000055">
    <property type="protein sequence ID" value="MBD5782230.1"/>
    <property type="molecule type" value="Genomic_DNA"/>
</dbReference>
<dbReference type="SUPFAM" id="SSF56300">
    <property type="entry name" value="Metallo-dependent phosphatases"/>
    <property type="match status" value="1"/>
</dbReference>
<dbReference type="Proteomes" id="UP000622317">
    <property type="component" value="Unassembled WGS sequence"/>
</dbReference>
<comment type="caution">
    <text evidence="2">The sequence shown here is derived from an EMBL/GenBank/DDBJ whole genome shotgun (WGS) entry which is preliminary data.</text>
</comment>
<evidence type="ECO:0000259" key="1">
    <source>
        <dbReference type="Pfam" id="PF00149"/>
    </source>
</evidence>
<evidence type="ECO:0000313" key="3">
    <source>
        <dbReference type="Proteomes" id="UP000622317"/>
    </source>
</evidence>
<dbReference type="RefSeq" id="WP_191619309.1">
    <property type="nucleotide sequence ID" value="NZ_JACYFG010000055.1"/>
</dbReference>
<dbReference type="Gene3D" id="3.60.21.10">
    <property type="match status" value="1"/>
</dbReference>
<dbReference type="Pfam" id="PF00149">
    <property type="entry name" value="Metallophos"/>
    <property type="match status" value="1"/>
</dbReference>
<feature type="domain" description="Calcineurin-like phosphoesterase" evidence="1">
    <location>
        <begin position="9"/>
        <end position="214"/>
    </location>
</feature>